<dbReference type="STRING" id="36166.T1GI78"/>
<dbReference type="Proteomes" id="UP000015102">
    <property type="component" value="Unassembled WGS sequence"/>
</dbReference>
<organism evidence="2 3">
    <name type="scientific">Megaselia scalaris</name>
    <name type="common">Humpbacked fly</name>
    <name type="synonym">Phora scalaris</name>
    <dbReference type="NCBI Taxonomy" id="36166"/>
    <lineage>
        <taxon>Eukaryota</taxon>
        <taxon>Metazoa</taxon>
        <taxon>Ecdysozoa</taxon>
        <taxon>Arthropoda</taxon>
        <taxon>Hexapoda</taxon>
        <taxon>Insecta</taxon>
        <taxon>Pterygota</taxon>
        <taxon>Neoptera</taxon>
        <taxon>Endopterygota</taxon>
        <taxon>Diptera</taxon>
        <taxon>Brachycera</taxon>
        <taxon>Muscomorpha</taxon>
        <taxon>Platypezoidea</taxon>
        <taxon>Phoridae</taxon>
        <taxon>Megaseliini</taxon>
        <taxon>Megaselia</taxon>
    </lineage>
</organism>
<feature type="compositionally biased region" description="Basic and acidic residues" evidence="1">
    <location>
        <begin position="451"/>
        <end position="484"/>
    </location>
</feature>
<accession>T1GI78</accession>
<feature type="region of interest" description="Disordered" evidence="1">
    <location>
        <begin position="231"/>
        <end position="256"/>
    </location>
</feature>
<feature type="region of interest" description="Disordered" evidence="1">
    <location>
        <begin position="274"/>
        <end position="367"/>
    </location>
</feature>
<evidence type="ECO:0000256" key="1">
    <source>
        <dbReference type="SAM" id="MobiDB-lite"/>
    </source>
</evidence>
<dbReference type="EMBL" id="CAQQ02395017">
    <property type="status" value="NOT_ANNOTATED_CDS"/>
    <property type="molecule type" value="Genomic_DNA"/>
</dbReference>
<dbReference type="AlphaFoldDB" id="T1GI78"/>
<feature type="compositionally biased region" description="Polar residues" evidence="1">
    <location>
        <begin position="28"/>
        <end position="51"/>
    </location>
</feature>
<feature type="compositionally biased region" description="Low complexity" evidence="1">
    <location>
        <begin position="298"/>
        <end position="319"/>
    </location>
</feature>
<sequence length="630" mass="71015">MWEDMEIQCSSTLPRPTTAKPTDGDGQQKVTNATSSTSLYDNVASGTQTGTDAMGRQKSAETNTLSNHIGSQIGQAEMTPGGTIIQRDTETCLKSEGTQAGGTLQLQQHHYHRQRNLPELSLELGIIALMTRYLYKKIIIALIEFNIYAESLKINSGSEIVSRDAHHNMINNNMRRKTKSIENMNSSDTSTMKRMLKPMPSIETQLLLQKWDGVVTHFKQQPIGMHQHIINNNNTQRPTSQVSRFSASRSSHEIGRGQLNYSQQQQMQQPRNMYLDIEGSPPSDNVMFDNNCYATTPSSSNGNSDQDQSYGQRQNMVHMVHQRHHQQQQQSHQQGRGMQQHQQAQPQAPMNNQQGGMNQPNQPGSPTSRLLLEYEMHLRNTLAKGTLDSEPYSLQTFENLLSQSIENLELEENIPPPSNQRSPYPFRRRPTPSNKSSTLPLPPHRPLTACADKERDRERDGYYSDRNELVRERERERERDRGYLSDHNSSFSNSRCTSCIGESARAQWFRHSDGWRSGSTTLGSGSGQGLLPSQASVSTVGTISSQGGHKRSPWDSLPSLCKDNSLNDSGYKSARADSLEHSARRAEFIRQDSLRSEYLSDRESRYGMMQQQASIESTDSRQCYLTSSEV</sequence>
<protein>
    <submittedName>
        <fullName evidence="2">Uncharacterized protein</fullName>
    </submittedName>
</protein>
<reference evidence="2" key="2">
    <citation type="submission" date="2015-06" db="UniProtKB">
        <authorList>
            <consortium name="EnsemblMetazoa"/>
        </authorList>
    </citation>
    <scope>IDENTIFICATION</scope>
</reference>
<keyword evidence="3" id="KW-1185">Reference proteome</keyword>
<reference evidence="3" key="1">
    <citation type="submission" date="2013-02" db="EMBL/GenBank/DDBJ databases">
        <authorList>
            <person name="Hughes D."/>
        </authorList>
    </citation>
    <scope>NUCLEOTIDE SEQUENCE</scope>
    <source>
        <strain>Durham</strain>
        <strain evidence="3">NC isolate 2 -- Noor lab</strain>
    </source>
</reference>
<evidence type="ECO:0000313" key="2">
    <source>
        <dbReference type="EnsemblMetazoa" id="MESCA003147-PA"/>
    </source>
</evidence>
<feature type="region of interest" description="Disordered" evidence="1">
    <location>
        <begin position="1"/>
        <end position="61"/>
    </location>
</feature>
<feature type="compositionally biased region" description="Low complexity" evidence="1">
    <location>
        <begin position="240"/>
        <end position="249"/>
    </location>
</feature>
<feature type="compositionally biased region" description="Low complexity" evidence="1">
    <location>
        <begin position="327"/>
        <end position="364"/>
    </location>
</feature>
<feature type="region of interest" description="Disordered" evidence="1">
    <location>
        <begin position="610"/>
        <end position="630"/>
    </location>
</feature>
<dbReference type="OMA" id="CENGQEH"/>
<feature type="region of interest" description="Disordered" evidence="1">
    <location>
        <begin position="410"/>
        <end position="493"/>
    </location>
</feature>
<dbReference type="EnsemblMetazoa" id="MESCA003147-RA">
    <property type="protein sequence ID" value="MESCA003147-PA"/>
    <property type="gene ID" value="MESCA003147"/>
</dbReference>
<evidence type="ECO:0000313" key="3">
    <source>
        <dbReference type="Proteomes" id="UP000015102"/>
    </source>
</evidence>
<dbReference type="HOGENOM" id="CLU_026183_0_0_1"/>
<proteinExistence type="predicted"/>
<name>T1GI78_MEGSC</name>